<dbReference type="OrthoDB" id="9792792at2"/>
<dbReference type="PANTHER" id="PTHR13799">
    <property type="entry name" value="NGG1 INTERACTING FACTOR 3"/>
    <property type="match status" value="1"/>
</dbReference>
<keyword evidence="8" id="KW-1185">Reference proteome</keyword>
<dbReference type="STRING" id="470826.SAMN04488027_10688"/>
<proteinExistence type="inferred from homology"/>
<dbReference type="PIRSF" id="PIRSF037489">
    <property type="entry name" value="UCP037489_NIF3_YqfO"/>
    <property type="match status" value="1"/>
</dbReference>
<dbReference type="AlphaFoldDB" id="A0A1G7WRM6"/>
<dbReference type="InterPro" id="IPR036069">
    <property type="entry name" value="DUF34/NIF3_sf"/>
</dbReference>
<sequence length="364" mass="40457">MIVNDFIEAIEELAPSYYAEDFDNTGLLIGENSMEVTGALITLDALESVVDEAIETRCNLIISFHPIIFTGLKKLNRKSYVERVVHKAIKHDIAIYAMHTALDNVSNGVNGMICEKLGLKNTSVLIPKLKTIKKLTTYVPKASAETVRNALFEAGGGSIGNYDLCSFNSQGIGTFNGNENSNPTIGEPGKTQFEEEIQINLTFSSHLQSKILKALFKSHPYEEVAYEVETLENKDQHRGIGMLGELETPLGITEVLSLVKEVFKTKVIRHSELKDKAIKRIAVLGGSGAFAIENAKAAKAELYITADLKYHDFYKAENQIILADIGHYESEQYTKDLIHAYLTKKFPNFALVLSNINTNPIQYY</sequence>
<evidence type="ECO:0000256" key="3">
    <source>
        <dbReference type="ARBA" id="ARBA00022112"/>
    </source>
</evidence>
<keyword evidence="4 5" id="KW-0479">Metal-binding</keyword>
<evidence type="ECO:0000256" key="1">
    <source>
        <dbReference type="ARBA" id="ARBA00006964"/>
    </source>
</evidence>
<dbReference type="InterPro" id="IPR015867">
    <property type="entry name" value="N-reg_PII/ATP_PRibTrfase_C"/>
</dbReference>
<dbReference type="Gene3D" id="3.40.1390.30">
    <property type="entry name" value="NIF3 (NGG1p interacting factor 3)-like"/>
    <property type="match status" value="1"/>
</dbReference>
<dbReference type="Gene3D" id="3.30.70.120">
    <property type="match status" value="1"/>
</dbReference>
<evidence type="ECO:0000256" key="4">
    <source>
        <dbReference type="ARBA" id="ARBA00022723"/>
    </source>
</evidence>
<dbReference type="PANTHER" id="PTHR13799:SF14">
    <property type="entry name" value="GTP CYCLOHYDROLASE 1 TYPE 2 HOMOLOG"/>
    <property type="match status" value="1"/>
</dbReference>
<dbReference type="Proteomes" id="UP000199296">
    <property type="component" value="Unassembled WGS sequence"/>
</dbReference>
<dbReference type="GO" id="GO:0046872">
    <property type="term" value="F:metal ion binding"/>
    <property type="evidence" value="ECO:0007669"/>
    <property type="project" value="UniProtKB-UniRule"/>
</dbReference>
<comment type="similarity">
    <text evidence="1 5">Belongs to the GTP cyclohydrolase I type 2/NIF3 family.</text>
</comment>
<dbReference type="Pfam" id="PF01784">
    <property type="entry name" value="DUF34_NIF3"/>
    <property type="match status" value="1"/>
</dbReference>
<evidence type="ECO:0000313" key="7">
    <source>
        <dbReference type="EMBL" id="SDG74635.1"/>
    </source>
</evidence>
<dbReference type="NCBIfam" id="TIGR00486">
    <property type="entry name" value="YbgI_SA1388"/>
    <property type="match status" value="1"/>
</dbReference>
<protein>
    <recommendedName>
        <fullName evidence="3 5">GTP cyclohydrolase 1 type 2 homolog</fullName>
    </recommendedName>
</protein>
<name>A0A1G7WRM6_9FLAO</name>
<evidence type="ECO:0000256" key="2">
    <source>
        <dbReference type="ARBA" id="ARBA00011643"/>
    </source>
</evidence>
<reference evidence="7 8" key="1">
    <citation type="submission" date="2016-10" db="EMBL/GenBank/DDBJ databases">
        <authorList>
            <person name="de Groot N.N."/>
        </authorList>
    </citation>
    <scope>NUCLEOTIDE SEQUENCE [LARGE SCALE GENOMIC DNA]</scope>
    <source>
        <strain evidence="7 8">DSM 19803</strain>
    </source>
</reference>
<feature type="binding site" evidence="6">
    <location>
        <position position="103"/>
    </location>
    <ligand>
        <name>a divalent metal cation</name>
        <dbReference type="ChEBI" id="CHEBI:60240"/>
        <label>1</label>
    </ligand>
</feature>
<dbReference type="EMBL" id="FNCW01000006">
    <property type="protein sequence ID" value="SDG74635.1"/>
    <property type="molecule type" value="Genomic_DNA"/>
</dbReference>
<feature type="binding site" evidence="6">
    <location>
        <position position="327"/>
    </location>
    <ligand>
        <name>a divalent metal cation</name>
        <dbReference type="ChEBI" id="CHEBI:60240"/>
        <label>1</label>
    </ligand>
</feature>
<comment type="subunit">
    <text evidence="2">Homohexamer.</text>
</comment>
<dbReference type="FunFam" id="3.40.1390.30:FF:000001">
    <property type="entry name" value="GTP cyclohydrolase 1 type 2"/>
    <property type="match status" value="1"/>
</dbReference>
<feature type="binding site" evidence="6">
    <location>
        <position position="331"/>
    </location>
    <ligand>
        <name>a divalent metal cation</name>
        <dbReference type="ChEBI" id="CHEBI:60240"/>
        <label>1</label>
    </ligand>
</feature>
<dbReference type="GO" id="GO:0005737">
    <property type="term" value="C:cytoplasm"/>
    <property type="evidence" value="ECO:0007669"/>
    <property type="project" value="TreeGrafter"/>
</dbReference>
<dbReference type="InterPro" id="IPR017221">
    <property type="entry name" value="DUF34/NIF3_bac"/>
</dbReference>
<evidence type="ECO:0000313" key="8">
    <source>
        <dbReference type="Proteomes" id="UP000199296"/>
    </source>
</evidence>
<evidence type="ECO:0000256" key="6">
    <source>
        <dbReference type="PIRSR" id="PIRSR602678-1"/>
    </source>
</evidence>
<feature type="binding site" evidence="6">
    <location>
        <position position="65"/>
    </location>
    <ligand>
        <name>a divalent metal cation</name>
        <dbReference type="ChEBI" id="CHEBI:60240"/>
        <label>1</label>
    </ligand>
</feature>
<gene>
    <name evidence="7" type="ORF">SAMN04488027_10688</name>
</gene>
<dbReference type="SUPFAM" id="SSF102705">
    <property type="entry name" value="NIF3 (NGG1p interacting factor 3)-like"/>
    <property type="match status" value="1"/>
</dbReference>
<evidence type="ECO:0000256" key="5">
    <source>
        <dbReference type="PIRNR" id="PIRNR037489"/>
    </source>
</evidence>
<dbReference type="InterPro" id="IPR002678">
    <property type="entry name" value="DUF34/NIF3"/>
</dbReference>
<organism evidence="7 8">
    <name type="scientific">Psychroflexus sediminis</name>
    <dbReference type="NCBI Taxonomy" id="470826"/>
    <lineage>
        <taxon>Bacteria</taxon>
        <taxon>Pseudomonadati</taxon>
        <taxon>Bacteroidota</taxon>
        <taxon>Flavobacteriia</taxon>
        <taxon>Flavobacteriales</taxon>
        <taxon>Flavobacteriaceae</taxon>
        <taxon>Psychroflexus</taxon>
    </lineage>
</organism>
<dbReference type="RefSeq" id="WP_093367826.1">
    <property type="nucleotide sequence ID" value="NZ_FNCW01000006.1"/>
</dbReference>
<accession>A0A1G7WRM6</accession>